<dbReference type="Gene3D" id="1.10.287.470">
    <property type="entry name" value="Helix hairpin bin"/>
    <property type="match status" value="1"/>
</dbReference>
<dbReference type="EMBL" id="LT629787">
    <property type="protein sequence ID" value="SDU19639.1"/>
    <property type="molecule type" value="Genomic_DNA"/>
</dbReference>
<dbReference type="InterPro" id="IPR050739">
    <property type="entry name" value="MFP"/>
</dbReference>
<feature type="coiled-coil region" evidence="1">
    <location>
        <begin position="131"/>
        <end position="182"/>
    </location>
</feature>
<dbReference type="Proteomes" id="UP000243924">
    <property type="component" value="Chromosome I"/>
</dbReference>
<evidence type="ECO:0000256" key="2">
    <source>
        <dbReference type="SAM" id="Phobius"/>
    </source>
</evidence>
<accession>A0A1H2GJL0</accession>
<proteinExistence type="predicted"/>
<protein>
    <submittedName>
        <fullName evidence="3">Barrel-sandwich domain of CusB or HlyD membrane-fusion</fullName>
    </submittedName>
</protein>
<dbReference type="AlphaFoldDB" id="A0A1H2GJL0"/>
<dbReference type="Gene3D" id="2.40.50.100">
    <property type="match status" value="1"/>
</dbReference>
<sequence length="343" mass="38049">MKVRFSSQKEQNPTVDGGLKVMYAPGKRAAYRLRWYLILLIVASPFLWFLFKLASGLVLLEVPARTVQLLQDVRALESGVVTQLHVIPGQQISAGAQLVTLENPALLSQRQALDATTPTRSTGGAPLEQQQRALQQQVARAQSRVSELQRLVSLGAATRGELQQAEDTLNDRQAAVAALQRSTEPLAEQQIQSRRSVYELAAIEQRLQQLQVTAAVDGRVQTVEVSEGESVGPGTLLLQVSSSETTEIHVFLDPRHRDLAYPGQPLALQLPDKQWLDARVIDTAQQVSRLPPDIRSPFGGTDLGLLVKVQPVEPLPPQWQLDNLPLTARFPNQLERWWQQLSR</sequence>
<dbReference type="PANTHER" id="PTHR30386">
    <property type="entry name" value="MEMBRANE FUSION SUBUNIT OF EMRAB-TOLC MULTIDRUG EFFLUX PUMP"/>
    <property type="match status" value="1"/>
</dbReference>
<evidence type="ECO:0000313" key="4">
    <source>
        <dbReference type="Proteomes" id="UP000243924"/>
    </source>
</evidence>
<evidence type="ECO:0000313" key="3">
    <source>
        <dbReference type="EMBL" id="SDU19639.1"/>
    </source>
</evidence>
<gene>
    <name evidence="3" type="ORF">SAMN05216210_2345</name>
</gene>
<keyword evidence="1" id="KW-0175">Coiled coil</keyword>
<dbReference type="RefSeq" id="WP_092387124.1">
    <property type="nucleotide sequence ID" value="NZ_LT629787.1"/>
</dbReference>
<dbReference type="STRING" id="1434072.SAMN05216210_2345"/>
<reference evidence="4" key="1">
    <citation type="submission" date="2016-10" db="EMBL/GenBank/DDBJ databases">
        <authorList>
            <person name="Varghese N."/>
            <person name="Submissions S."/>
        </authorList>
    </citation>
    <scope>NUCLEOTIDE SEQUENCE [LARGE SCALE GENOMIC DNA]</scope>
    <source>
        <strain evidence="4">CECT 8338</strain>
    </source>
</reference>
<evidence type="ECO:0000256" key="1">
    <source>
        <dbReference type="SAM" id="Coils"/>
    </source>
</evidence>
<name>A0A1H2GJL0_9GAMM</name>
<keyword evidence="2" id="KW-1133">Transmembrane helix</keyword>
<keyword evidence="4" id="KW-1185">Reference proteome</keyword>
<dbReference type="OrthoDB" id="3084at2"/>
<keyword evidence="2" id="KW-0812">Transmembrane</keyword>
<feature type="transmembrane region" description="Helical" evidence="2">
    <location>
        <begin position="35"/>
        <end position="60"/>
    </location>
</feature>
<dbReference type="PANTHER" id="PTHR30386:SF28">
    <property type="entry name" value="EXPORTED PROTEIN"/>
    <property type="match status" value="1"/>
</dbReference>
<organism evidence="3 4">
    <name type="scientific">Halopseudomonas salegens</name>
    <dbReference type="NCBI Taxonomy" id="1434072"/>
    <lineage>
        <taxon>Bacteria</taxon>
        <taxon>Pseudomonadati</taxon>
        <taxon>Pseudomonadota</taxon>
        <taxon>Gammaproteobacteria</taxon>
        <taxon>Pseudomonadales</taxon>
        <taxon>Pseudomonadaceae</taxon>
        <taxon>Halopseudomonas</taxon>
    </lineage>
</organism>
<keyword evidence="2" id="KW-0472">Membrane</keyword>
<dbReference type="Gene3D" id="2.40.30.170">
    <property type="match status" value="1"/>
</dbReference>